<feature type="region of interest" description="Disordered" evidence="1">
    <location>
        <begin position="198"/>
        <end position="243"/>
    </location>
</feature>
<organism evidence="3 4">
    <name type="scientific">Herbiconiux daphne</name>
    <dbReference type="NCBI Taxonomy" id="2970914"/>
    <lineage>
        <taxon>Bacteria</taxon>
        <taxon>Bacillati</taxon>
        <taxon>Actinomycetota</taxon>
        <taxon>Actinomycetes</taxon>
        <taxon>Micrococcales</taxon>
        <taxon>Microbacteriaceae</taxon>
        <taxon>Herbiconiux</taxon>
    </lineage>
</organism>
<dbReference type="RefSeq" id="WP_259538535.1">
    <property type="nucleotide sequence ID" value="NZ_JANLCJ010000002.1"/>
</dbReference>
<dbReference type="SMART" id="SM00418">
    <property type="entry name" value="HTH_ARSR"/>
    <property type="match status" value="1"/>
</dbReference>
<evidence type="ECO:0000313" key="4">
    <source>
        <dbReference type="Proteomes" id="UP001165586"/>
    </source>
</evidence>
<dbReference type="Gene3D" id="1.10.10.10">
    <property type="entry name" value="Winged helix-like DNA-binding domain superfamily/Winged helix DNA-binding domain"/>
    <property type="match status" value="1"/>
</dbReference>
<dbReference type="EMBL" id="JANLCJ010000002">
    <property type="protein sequence ID" value="MCS5733718.1"/>
    <property type="molecule type" value="Genomic_DNA"/>
</dbReference>
<proteinExistence type="predicted"/>
<comment type="caution">
    <text evidence="3">The sequence shown here is derived from an EMBL/GenBank/DDBJ whole genome shotgun (WGS) entry which is preliminary data.</text>
</comment>
<dbReference type="InterPro" id="IPR011991">
    <property type="entry name" value="ArsR-like_HTH"/>
</dbReference>
<protein>
    <submittedName>
        <fullName evidence="3">Helix-turn-helix domain-containing protein</fullName>
    </submittedName>
</protein>
<evidence type="ECO:0000259" key="2">
    <source>
        <dbReference type="SMART" id="SM00418"/>
    </source>
</evidence>
<dbReference type="Proteomes" id="UP001165586">
    <property type="component" value="Unassembled WGS sequence"/>
</dbReference>
<evidence type="ECO:0000313" key="3">
    <source>
        <dbReference type="EMBL" id="MCS5733718.1"/>
    </source>
</evidence>
<dbReference type="InterPro" id="IPR036390">
    <property type="entry name" value="WH_DNA-bd_sf"/>
</dbReference>
<keyword evidence="4" id="KW-1185">Reference proteome</keyword>
<evidence type="ECO:0000256" key="1">
    <source>
        <dbReference type="SAM" id="MobiDB-lite"/>
    </source>
</evidence>
<reference evidence="3" key="1">
    <citation type="submission" date="2022-08" db="EMBL/GenBank/DDBJ databases">
        <authorList>
            <person name="Deng Y."/>
            <person name="Han X.-F."/>
            <person name="Zhang Y.-Q."/>
        </authorList>
    </citation>
    <scope>NUCLEOTIDE SEQUENCE</scope>
    <source>
        <strain evidence="3">CPCC 203386</strain>
    </source>
</reference>
<feature type="domain" description="HTH arsR-type" evidence="2">
    <location>
        <begin position="40"/>
        <end position="134"/>
    </location>
</feature>
<dbReference type="InterPro" id="IPR036388">
    <property type="entry name" value="WH-like_DNA-bd_sf"/>
</dbReference>
<accession>A0ABT2H1A8</accession>
<sequence>MGESREKDDSKDRVDASDIGAAGDVTDAHHRYVGIRLDDRAVRVLAHPLRSRLLGQLRVMGPATATELAARLSTNTGATSYHLRALESVGLVTDTGDGVGKRRLWRASSDYHSWTNSDFAGDDDARTALDWLQRDYIRQFAARAERWQDVVDQWPVEWVDAVGLNDTFVTVTPQQALRLRDELDALLARYRTIGEGEPAARRLHVTTHTSPLDPTPPESTPLESTGPAVSEGDPGLSGADAGD</sequence>
<name>A0ABT2H1A8_9MICO</name>
<gene>
    <name evidence="3" type="ORF">N1032_08195</name>
</gene>
<dbReference type="SUPFAM" id="SSF46785">
    <property type="entry name" value="Winged helix' DNA-binding domain"/>
    <property type="match status" value="1"/>
</dbReference>
<dbReference type="Pfam" id="PF12840">
    <property type="entry name" value="HTH_20"/>
    <property type="match status" value="1"/>
</dbReference>
<dbReference type="InterPro" id="IPR001845">
    <property type="entry name" value="HTH_ArsR_DNA-bd_dom"/>
</dbReference>
<dbReference type="CDD" id="cd00090">
    <property type="entry name" value="HTH_ARSR"/>
    <property type="match status" value="1"/>
</dbReference>